<accession>F2BXG5</accession>
<dbReference type="Proteomes" id="UP000003503">
    <property type="component" value="Unassembled WGS sequence"/>
</dbReference>
<organism evidence="1 2">
    <name type="scientific">Dialister micraerophilus DSM 19965</name>
    <dbReference type="NCBI Taxonomy" id="888062"/>
    <lineage>
        <taxon>Bacteria</taxon>
        <taxon>Bacillati</taxon>
        <taxon>Bacillota</taxon>
        <taxon>Negativicutes</taxon>
        <taxon>Veillonellales</taxon>
        <taxon>Veillonellaceae</taxon>
        <taxon>Dialister</taxon>
    </lineage>
</organism>
<proteinExistence type="predicted"/>
<keyword evidence="2" id="KW-1185">Reference proteome</keyword>
<protein>
    <submittedName>
        <fullName evidence="1">Type II restriction enzyme HphI</fullName>
    </submittedName>
</protein>
<dbReference type="HOGENOM" id="CLU_926632_0_0_9"/>
<dbReference type="STRING" id="888062.HMPREF9083_0857"/>
<gene>
    <name evidence="1" type="ORF">HMPREF9083_0857</name>
</gene>
<reference evidence="1 2" key="1">
    <citation type="submission" date="2011-02" db="EMBL/GenBank/DDBJ databases">
        <authorList>
            <person name="Muzny D."/>
            <person name="Qin X."/>
            <person name="Deng J."/>
            <person name="Jiang H."/>
            <person name="Liu Y."/>
            <person name="Qu J."/>
            <person name="Song X.-Z."/>
            <person name="Zhang L."/>
            <person name="Thornton R."/>
            <person name="Coyle M."/>
            <person name="Francisco L."/>
            <person name="Jackson L."/>
            <person name="Javaid M."/>
            <person name="Korchina V."/>
            <person name="Kovar C."/>
            <person name="Mata R."/>
            <person name="Mathew T."/>
            <person name="Ngo R."/>
            <person name="Nguyen L."/>
            <person name="Nguyen N."/>
            <person name="Okwuonu G."/>
            <person name="Ongeri F."/>
            <person name="Pham C."/>
            <person name="Simmons D."/>
            <person name="Wilczek-Boney K."/>
            <person name="Hale W."/>
            <person name="Jakkamsetti A."/>
            <person name="Pham P."/>
            <person name="Ruth R."/>
            <person name="San Lucas F."/>
            <person name="Warren J."/>
            <person name="Zhang J."/>
            <person name="Zhao Z."/>
            <person name="Zhou C."/>
            <person name="Zhu D."/>
            <person name="Lee S."/>
            <person name="Bess C."/>
            <person name="Blankenburg K."/>
            <person name="Forbes L."/>
            <person name="Fu Q."/>
            <person name="Gubbala S."/>
            <person name="Hirani K."/>
            <person name="Jayaseelan J.C."/>
            <person name="Lara F."/>
            <person name="Munidasa M."/>
            <person name="Palculict T."/>
            <person name="Patil S."/>
            <person name="Pu L.-L."/>
            <person name="Saada N."/>
            <person name="Tang L."/>
            <person name="Weissenberger G."/>
            <person name="Zhu Y."/>
            <person name="Hemphill L."/>
            <person name="Shang Y."/>
            <person name="Youmans B."/>
            <person name="Ayvaz T."/>
            <person name="Ross M."/>
            <person name="Santibanez J."/>
            <person name="Aqrawi P."/>
            <person name="Gross S."/>
            <person name="Joshi V."/>
            <person name="Fowler G."/>
            <person name="Nazareth L."/>
            <person name="Reid J."/>
            <person name="Worley K."/>
            <person name="Petrosino J."/>
            <person name="Highlander S."/>
            <person name="Gibbs R."/>
        </authorList>
    </citation>
    <scope>NUCLEOTIDE SEQUENCE [LARGE SCALE GENOMIC DNA]</scope>
    <source>
        <strain evidence="1 2">DSM 19965</strain>
    </source>
</reference>
<dbReference type="AlphaFoldDB" id="F2BXG5"/>
<evidence type="ECO:0000313" key="1">
    <source>
        <dbReference type="EMBL" id="EGF13540.1"/>
    </source>
</evidence>
<evidence type="ECO:0000313" key="2">
    <source>
        <dbReference type="Proteomes" id="UP000003503"/>
    </source>
</evidence>
<sequence length="300" mass="34874">MQYAIINQKYRKKVYSVARRKGRKEWNIITEKGWMSILGNTEVISDLMMQIFFSLYRSPNYTDNAKQIAHKLHTEYRALNAAVGWAGNKIKNLCREKKIETCSTTEKASLKMAPWEYVFNGKEDEDGTYLWILKENAVRAFRELEESGYINYIGLEEILSEDISSFGVEGNLFSQTSETTVKNIKEYIESERKFERKSLTENSQCTVCGIKRLSLLRMEPYGKSDKKHKGLCFCPTHAALFSAHLISFDKDGKLIISDKIDEEERKILKIENGMPAKMPFSNRRMQLHRKKFNQESRGTK</sequence>
<dbReference type="EMBL" id="AFBB01000017">
    <property type="protein sequence ID" value="EGF13540.1"/>
    <property type="molecule type" value="Genomic_DNA"/>
</dbReference>
<comment type="caution">
    <text evidence="1">The sequence shown here is derived from an EMBL/GenBank/DDBJ whole genome shotgun (WGS) entry which is preliminary data.</text>
</comment>
<name>F2BXG5_9FIRM</name>